<name>A0AAV4HH56_9GAST</name>
<keyword evidence="3" id="KW-1185">Reference proteome</keyword>
<keyword evidence="1" id="KW-0812">Transmembrane</keyword>
<evidence type="ECO:0008006" key="4">
    <source>
        <dbReference type="Google" id="ProtNLM"/>
    </source>
</evidence>
<reference evidence="2 3" key="1">
    <citation type="journal article" date="2021" name="Elife">
        <title>Chloroplast acquisition without the gene transfer in kleptoplastic sea slugs, Plakobranchus ocellatus.</title>
        <authorList>
            <person name="Maeda T."/>
            <person name="Takahashi S."/>
            <person name="Yoshida T."/>
            <person name="Shimamura S."/>
            <person name="Takaki Y."/>
            <person name="Nagai Y."/>
            <person name="Toyoda A."/>
            <person name="Suzuki Y."/>
            <person name="Arimoto A."/>
            <person name="Ishii H."/>
            <person name="Satoh N."/>
            <person name="Nishiyama T."/>
            <person name="Hasebe M."/>
            <person name="Maruyama T."/>
            <person name="Minagawa J."/>
            <person name="Obokata J."/>
            <person name="Shigenobu S."/>
        </authorList>
    </citation>
    <scope>NUCLEOTIDE SEQUENCE [LARGE SCALE GENOMIC DNA]</scope>
</reference>
<feature type="transmembrane region" description="Helical" evidence="1">
    <location>
        <begin position="264"/>
        <end position="289"/>
    </location>
</feature>
<dbReference type="Proteomes" id="UP000762676">
    <property type="component" value="Unassembled WGS sequence"/>
</dbReference>
<organism evidence="2 3">
    <name type="scientific">Elysia marginata</name>
    <dbReference type="NCBI Taxonomy" id="1093978"/>
    <lineage>
        <taxon>Eukaryota</taxon>
        <taxon>Metazoa</taxon>
        <taxon>Spiralia</taxon>
        <taxon>Lophotrochozoa</taxon>
        <taxon>Mollusca</taxon>
        <taxon>Gastropoda</taxon>
        <taxon>Heterobranchia</taxon>
        <taxon>Euthyneura</taxon>
        <taxon>Panpulmonata</taxon>
        <taxon>Sacoglossa</taxon>
        <taxon>Placobranchoidea</taxon>
        <taxon>Plakobranchidae</taxon>
        <taxon>Elysia</taxon>
    </lineage>
</organism>
<gene>
    <name evidence="2" type="ORF">ElyMa_002720000</name>
</gene>
<keyword evidence="1" id="KW-1133">Transmembrane helix</keyword>
<accession>A0AAV4HH56</accession>
<evidence type="ECO:0000313" key="2">
    <source>
        <dbReference type="EMBL" id="GFR96393.1"/>
    </source>
</evidence>
<dbReference type="EMBL" id="BMAT01005578">
    <property type="protein sequence ID" value="GFR96393.1"/>
    <property type="molecule type" value="Genomic_DNA"/>
</dbReference>
<dbReference type="AlphaFoldDB" id="A0AAV4HH56"/>
<evidence type="ECO:0000313" key="3">
    <source>
        <dbReference type="Proteomes" id="UP000762676"/>
    </source>
</evidence>
<sequence>MSVFVPALPDILFIGAPLDVACTSTQAPGQHIAWVLITESEVFQPGFNATSVHFYVKERRYRVSDNELDTVRSTLHINNITQEDTGLQIVCMSHQPAQLVFLDWFQHCETLNTCDKSGPLRAQFGPGRPQLQVYYHRAPDLVVRGHSLVAKCSAVMSRQDTLMWVVLGTSGVYFPRPYNNTGRGEIGSVDTVVNASYHMIESYLEILDISDQDTGTRLLCLSHQVPVDIRNWEKYCLQVFFCEMSLPIKVIELPVHNTFFSGEVLHIAAFIAGLLLLVGCGCACCQSFITYRKPPSSKLQASGGDDDDIIKYLMGERSSKDMTLFKYIDMTNAGTFLTRNLVIDEDPQFHPAFSSVDIEDYFSVPPLPKGRRRPRTLEEKLRHSHSSYLTSTTATMVEEQNVSSAEISTAQSSIKISHVEKDRSGQMREILETLF</sequence>
<evidence type="ECO:0000256" key="1">
    <source>
        <dbReference type="SAM" id="Phobius"/>
    </source>
</evidence>
<proteinExistence type="predicted"/>
<keyword evidence="1" id="KW-0472">Membrane</keyword>
<comment type="caution">
    <text evidence="2">The sequence shown here is derived from an EMBL/GenBank/DDBJ whole genome shotgun (WGS) entry which is preliminary data.</text>
</comment>
<protein>
    <recommendedName>
        <fullName evidence="4">Ig-like domain-containing protein</fullName>
    </recommendedName>
</protein>